<reference evidence="3 4" key="1">
    <citation type="submission" date="2019-06" db="EMBL/GenBank/DDBJ databases">
        <title>Whole genome shotgun sequence of Streptomyces cacaoi subsp. cacaoi NBRC 12748.</title>
        <authorList>
            <person name="Hosoyama A."/>
            <person name="Uohara A."/>
            <person name="Ohji S."/>
            <person name="Ichikawa N."/>
        </authorList>
    </citation>
    <scope>NUCLEOTIDE SEQUENCE [LARGE SCALE GENOMIC DNA]</scope>
    <source>
        <strain evidence="3 4">NBRC 12748</strain>
    </source>
</reference>
<dbReference type="GO" id="GO:0016705">
    <property type="term" value="F:oxidoreductase activity, acting on paired donors, with incorporation or reduction of molecular oxygen"/>
    <property type="evidence" value="ECO:0007669"/>
    <property type="project" value="InterPro"/>
</dbReference>
<proteinExistence type="predicted"/>
<dbReference type="InterPro" id="IPR036661">
    <property type="entry name" value="Luciferase-like_sf"/>
</dbReference>
<evidence type="ECO:0000313" key="4">
    <source>
        <dbReference type="Proteomes" id="UP000319210"/>
    </source>
</evidence>
<gene>
    <name evidence="3" type="ORF">SCA03_45600</name>
</gene>
<dbReference type="Gene3D" id="3.20.20.30">
    <property type="entry name" value="Luciferase-like domain"/>
    <property type="match status" value="1"/>
</dbReference>
<feature type="domain" description="Luciferase-like" evidence="2">
    <location>
        <begin position="17"/>
        <end position="293"/>
    </location>
</feature>
<evidence type="ECO:0000313" key="3">
    <source>
        <dbReference type="EMBL" id="GEB52009.1"/>
    </source>
</evidence>
<dbReference type="PANTHER" id="PTHR43244">
    <property type="match status" value="1"/>
</dbReference>
<dbReference type="PANTHER" id="PTHR43244:SF1">
    <property type="entry name" value="5,10-METHYLENETETRAHYDROMETHANOPTERIN REDUCTASE"/>
    <property type="match status" value="1"/>
</dbReference>
<organism evidence="3 4">
    <name type="scientific">Streptomyces cacaoi</name>
    <dbReference type="NCBI Taxonomy" id="1898"/>
    <lineage>
        <taxon>Bacteria</taxon>
        <taxon>Bacillati</taxon>
        <taxon>Actinomycetota</taxon>
        <taxon>Actinomycetes</taxon>
        <taxon>Kitasatosporales</taxon>
        <taxon>Streptomycetaceae</taxon>
        <taxon>Streptomyces</taxon>
    </lineage>
</organism>
<comment type="caution">
    <text evidence="3">The sequence shown here is derived from an EMBL/GenBank/DDBJ whole genome shotgun (WGS) entry which is preliminary data.</text>
</comment>
<accession>A0A4Y3R3V4</accession>
<dbReference type="SUPFAM" id="SSF51679">
    <property type="entry name" value="Bacterial luciferase-like"/>
    <property type="match status" value="1"/>
</dbReference>
<dbReference type="InterPro" id="IPR050564">
    <property type="entry name" value="F420-G6PD/mer"/>
</dbReference>
<evidence type="ECO:0000256" key="1">
    <source>
        <dbReference type="ARBA" id="ARBA00023002"/>
    </source>
</evidence>
<dbReference type="CDD" id="cd01097">
    <property type="entry name" value="Tetrahydromethanopterin_reductase"/>
    <property type="match status" value="1"/>
</dbReference>
<name>A0A4Y3R3V4_STRCI</name>
<dbReference type="RefSeq" id="WP_030885450.1">
    <property type="nucleotide sequence ID" value="NZ_BJMM01000026.1"/>
</dbReference>
<keyword evidence="1" id="KW-0560">Oxidoreductase</keyword>
<dbReference type="Pfam" id="PF00296">
    <property type="entry name" value="Bac_luciferase"/>
    <property type="match status" value="1"/>
</dbReference>
<dbReference type="Proteomes" id="UP000319210">
    <property type="component" value="Unassembled WGS sequence"/>
</dbReference>
<dbReference type="EMBL" id="BJMM01000026">
    <property type="protein sequence ID" value="GEB52009.1"/>
    <property type="molecule type" value="Genomic_DNA"/>
</dbReference>
<dbReference type="AlphaFoldDB" id="A0A4Y3R3V4"/>
<keyword evidence="4" id="KW-1185">Reference proteome</keyword>
<sequence>MSALPACSVLLPFLPRRPEQLLPYAALVEWTAAERLWQGQSLLVEPFQGFAAAAGSGFRVPTGTGVTLMPLRHPYEAAHQARSLALTTGEPVVAGFGPGARSFQRSLLGAPYASPLTAAREYLTVVRGLLEGRNLSFSGTYFSCEGAMTPAVTPRIELGLGVLRPGMARLAGQIADVAITWLTPASYLKETLVPALRAGAEEAGRPVPRVTAMVPMALRAPDRDPAELVVAGNAPHMRAPHYIDMLRTGGIDISGDELPAAGKRMVEGKAFLHGDPGELAGLLAEYREAGADEVVLNLTGVCNVHGPKAAMSELKTILAAVA</sequence>
<protein>
    <submittedName>
        <fullName evidence="3">LLM class F420-dependent oxidoreductase</fullName>
    </submittedName>
</protein>
<evidence type="ECO:0000259" key="2">
    <source>
        <dbReference type="Pfam" id="PF00296"/>
    </source>
</evidence>
<dbReference type="InterPro" id="IPR011251">
    <property type="entry name" value="Luciferase-like_dom"/>
</dbReference>